<evidence type="ECO:0000259" key="1">
    <source>
        <dbReference type="Pfam" id="PF00144"/>
    </source>
</evidence>
<protein>
    <recommendedName>
        <fullName evidence="1">Beta-lactamase-related domain-containing protein</fullName>
    </recommendedName>
</protein>
<organism evidence="2 3">
    <name type="scientific">Reticulibacter mediterranei</name>
    <dbReference type="NCBI Taxonomy" id="2778369"/>
    <lineage>
        <taxon>Bacteria</taxon>
        <taxon>Bacillati</taxon>
        <taxon>Chloroflexota</taxon>
        <taxon>Ktedonobacteria</taxon>
        <taxon>Ktedonobacterales</taxon>
        <taxon>Reticulibacteraceae</taxon>
        <taxon>Reticulibacter</taxon>
    </lineage>
</organism>
<dbReference type="SUPFAM" id="SSF56601">
    <property type="entry name" value="beta-lactamase/transpeptidase-like"/>
    <property type="match status" value="1"/>
</dbReference>
<dbReference type="InterPro" id="IPR012338">
    <property type="entry name" value="Beta-lactam/transpept-like"/>
</dbReference>
<dbReference type="Proteomes" id="UP000597444">
    <property type="component" value="Unassembled WGS sequence"/>
</dbReference>
<accession>A0A8J3J1F7</accession>
<gene>
    <name evidence="2" type="ORF">KSF_099040</name>
</gene>
<dbReference type="InterPro" id="IPR050789">
    <property type="entry name" value="Diverse_Enzym_Activities"/>
</dbReference>
<sequence length="503" mass="56418">MTTWSFGTTCVEAHGVRVSPHTLFLLGSLTKGLTATAALRLVERGQLELDRPIKDYVDWLAFSQPGMESRITIRMLLSHTAGLADIFRAYGNPDPATLATSIREDLPRYPFAFPPGVFPHYSGLHLNLLAFLMETVTETAWTSLMQELLFEPLEMKHTTFDPTIVMTHPLALGHHLDQQGQLQVLHRFPQNATFHPSALGISTGSDLAHFALMHVNQGMFQGRRLLTPETLRLMQTIPASSHYIPYGSSMGMGFMVEEYKGIQWFGNHGTVGDCWCKLRVAPQRGVGVILLMNAQQFEIFPLATYFHRFYDQLLDLPSLPAPTPVRGNAQLWPSYIGTSLYLEGGVVVISVQEEYLCLKLNDGPLIPLVALRDDLYVARSLSKNLLSVGFLSPESGRVPYLVLGGRAFTRIEVETASLDPTKWISYAGRYRRSAWESYHVSVEGMNLFFSSDGERRGGIPLNNTHFACEWGVFEFVVEEDGSVQQLIQIGYWIFTRQEETTPL</sequence>
<evidence type="ECO:0000313" key="3">
    <source>
        <dbReference type="Proteomes" id="UP000597444"/>
    </source>
</evidence>
<comment type="caution">
    <text evidence="2">The sequence shown here is derived from an EMBL/GenBank/DDBJ whole genome shotgun (WGS) entry which is preliminary data.</text>
</comment>
<dbReference type="Pfam" id="PF00144">
    <property type="entry name" value="Beta-lactamase"/>
    <property type="match status" value="1"/>
</dbReference>
<evidence type="ECO:0000313" key="2">
    <source>
        <dbReference type="EMBL" id="GHO99856.1"/>
    </source>
</evidence>
<dbReference type="InterPro" id="IPR001466">
    <property type="entry name" value="Beta-lactam-related"/>
</dbReference>
<proteinExistence type="predicted"/>
<dbReference type="RefSeq" id="WP_220210471.1">
    <property type="nucleotide sequence ID" value="NZ_BNJK01000002.1"/>
</dbReference>
<dbReference type="PANTHER" id="PTHR43283">
    <property type="entry name" value="BETA-LACTAMASE-RELATED"/>
    <property type="match status" value="1"/>
</dbReference>
<dbReference type="EMBL" id="BNJK01000002">
    <property type="protein sequence ID" value="GHO99856.1"/>
    <property type="molecule type" value="Genomic_DNA"/>
</dbReference>
<dbReference type="AlphaFoldDB" id="A0A8J3J1F7"/>
<keyword evidence="3" id="KW-1185">Reference proteome</keyword>
<reference evidence="2" key="1">
    <citation type="submission" date="2020-10" db="EMBL/GenBank/DDBJ databases">
        <title>Taxonomic study of unclassified bacteria belonging to the class Ktedonobacteria.</title>
        <authorList>
            <person name="Yabe S."/>
            <person name="Wang C.M."/>
            <person name="Zheng Y."/>
            <person name="Sakai Y."/>
            <person name="Cavaletti L."/>
            <person name="Monciardini P."/>
            <person name="Donadio S."/>
        </authorList>
    </citation>
    <scope>NUCLEOTIDE SEQUENCE</scope>
    <source>
        <strain evidence="2">ID150040</strain>
    </source>
</reference>
<name>A0A8J3J1F7_9CHLR</name>
<feature type="domain" description="Beta-lactamase-related" evidence="1">
    <location>
        <begin position="14"/>
        <end position="297"/>
    </location>
</feature>
<dbReference type="Gene3D" id="3.40.710.10">
    <property type="entry name" value="DD-peptidase/beta-lactamase superfamily"/>
    <property type="match status" value="1"/>
</dbReference>